<protein>
    <recommendedName>
        <fullName evidence="1">Transposase IS701-like DDE domain-containing protein</fullName>
    </recommendedName>
</protein>
<dbReference type="Proteomes" id="UP000238523">
    <property type="component" value="Plasmid pRLN4"/>
</dbReference>
<feature type="domain" description="Transposase IS701-like DDE" evidence="1">
    <location>
        <begin position="15"/>
        <end position="60"/>
    </location>
</feature>
<geneLocation type="plasmid" evidence="3">
    <name>prln4</name>
</geneLocation>
<dbReference type="AlphaFoldDB" id="A0A2K9ZHN5"/>
<dbReference type="InterPro" id="IPR038721">
    <property type="entry name" value="IS701-like_DDE_dom"/>
</dbReference>
<gene>
    <name evidence="2" type="ORF">CUJ84_pRLN4000050</name>
</gene>
<organism evidence="2 3">
    <name type="scientific">Rhizobium leguminosarum</name>
    <dbReference type="NCBI Taxonomy" id="384"/>
    <lineage>
        <taxon>Bacteria</taxon>
        <taxon>Pseudomonadati</taxon>
        <taxon>Pseudomonadota</taxon>
        <taxon>Alphaproteobacteria</taxon>
        <taxon>Hyphomicrobiales</taxon>
        <taxon>Rhizobiaceae</taxon>
        <taxon>Rhizobium/Agrobacterium group</taxon>
        <taxon>Rhizobium</taxon>
    </lineage>
</organism>
<name>A0A2K9ZHN5_RHILE</name>
<keyword evidence="2" id="KW-0614">Plasmid</keyword>
<dbReference type="Pfam" id="PF13546">
    <property type="entry name" value="DDE_5"/>
    <property type="match status" value="1"/>
</dbReference>
<evidence type="ECO:0000313" key="2">
    <source>
        <dbReference type="EMBL" id="AUW47762.1"/>
    </source>
</evidence>
<accession>A0A2K9ZHN5</accession>
<evidence type="ECO:0000313" key="3">
    <source>
        <dbReference type="Proteomes" id="UP000238523"/>
    </source>
</evidence>
<dbReference type="EMBL" id="CP025016">
    <property type="protein sequence ID" value="AUW47762.1"/>
    <property type="molecule type" value="Genomic_DNA"/>
</dbReference>
<evidence type="ECO:0000259" key="1">
    <source>
        <dbReference type="Pfam" id="PF13546"/>
    </source>
</evidence>
<reference evidence="2 3" key="1">
    <citation type="submission" date="2017-11" db="EMBL/GenBank/DDBJ databases">
        <title>Complete genome of Rhizobium leguminosarum Norway, an ineffective micro-symbiont.</title>
        <authorList>
            <person name="Hoffrichter A."/>
            <person name="Liang J."/>
            <person name="Brachmann A."/>
            <person name="Marin M."/>
        </authorList>
    </citation>
    <scope>NUCLEOTIDE SEQUENCE [LARGE SCALE GENOMIC DNA]</scope>
    <source>
        <strain evidence="2 3">Norway</strain>
        <plasmid evidence="3">Plasmid prln4</plasmid>
    </source>
</reference>
<sequence length="60" mass="6360">MRDGLRQKEELRADGIWDAGPLEAELAVQADKIVGASDAFLVIDGTGLPKKGDHSVGVSR</sequence>
<proteinExistence type="predicted"/>